<reference evidence="3" key="1">
    <citation type="submission" date="2021-05" db="EMBL/GenBank/DDBJ databases">
        <authorList>
            <person name="Kaiqin L."/>
            <person name="Jian G."/>
        </authorList>
    </citation>
    <scope>NUCLEOTIDE SEQUENCE</scope>
    <source>
        <strain evidence="3">HDS5</strain>
    </source>
</reference>
<keyword evidence="2" id="KW-0472">Membrane</keyword>
<accession>A0A975QL62</accession>
<feature type="transmembrane region" description="Helical" evidence="2">
    <location>
        <begin position="79"/>
        <end position="107"/>
    </location>
</feature>
<evidence type="ECO:0000256" key="2">
    <source>
        <dbReference type="SAM" id="Phobius"/>
    </source>
</evidence>
<gene>
    <name evidence="3" type="ORF">KGD82_02910</name>
</gene>
<keyword evidence="2" id="KW-1133">Transmembrane helix</keyword>
<dbReference type="EMBL" id="CP074402">
    <property type="protein sequence ID" value="QVJ01925.1"/>
    <property type="molecule type" value="Genomic_DNA"/>
</dbReference>
<keyword evidence="4" id="KW-1185">Reference proteome</keyword>
<dbReference type="PANTHER" id="PTHR38441">
    <property type="entry name" value="INTEGRAL MEMBRANE PROTEIN-RELATED"/>
    <property type="match status" value="1"/>
</dbReference>
<proteinExistence type="predicted"/>
<protein>
    <submittedName>
        <fullName evidence="3">DUF485 domain-containing protein</fullName>
    </submittedName>
</protein>
<name>A0A975QL62_9ACTN</name>
<evidence type="ECO:0000256" key="1">
    <source>
        <dbReference type="SAM" id="MobiDB-lite"/>
    </source>
</evidence>
<dbReference type="Proteomes" id="UP000682416">
    <property type="component" value="Chromosome"/>
</dbReference>
<dbReference type="AlphaFoldDB" id="A0A975QL62"/>
<feature type="region of interest" description="Disordered" evidence="1">
    <location>
        <begin position="1"/>
        <end position="21"/>
    </location>
</feature>
<organism evidence="3 4">
    <name type="scientific">Nocardiopsis eucommiae</name>
    <dbReference type="NCBI Taxonomy" id="2831970"/>
    <lineage>
        <taxon>Bacteria</taxon>
        <taxon>Bacillati</taxon>
        <taxon>Actinomycetota</taxon>
        <taxon>Actinomycetes</taxon>
        <taxon>Streptosporangiales</taxon>
        <taxon>Nocardiopsidaceae</taxon>
        <taxon>Nocardiopsis</taxon>
    </lineage>
</organism>
<feature type="transmembrane region" description="Helical" evidence="2">
    <location>
        <begin position="46"/>
        <end position="67"/>
    </location>
</feature>
<dbReference type="InterPro" id="IPR007436">
    <property type="entry name" value="DUF485"/>
</dbReference>
<evidence type="ECO:0000313" key="3">
    <source>
        <dbReference type="EMBL" id="QVJ01925.1"/>
    </source>
</evidence>
<sequence length="135" mass="15109">MTTQPSAKDPTSGAAPDEAPAAEPIPSETIVAMHSDPRFLHLRRTLYVFVFPMTVLFLIWYAVYVAMSGFARDIMAIEVAAGFNVALLLGLLQFVSTFGIAILYSWYARKKFDPLSYELRDELLGVNDKKEEESK</sequence>
<evidence type="ECO:0000313" key="4">
    <source>
        <dbReference type="Proteomes" id="UP000682416"/>
    </source>
</evidence>
<keyword evidence="2" id="KW-0812">Transmembrane</keyword>
<dbReference type="Pfam" id="PF04341">
    <property type="entry name" value="DUF485"/>
    <property type="match status" value="1"/>
</dbReference>
<dbReference type="PANTHER" id="PTHR38441:SF1">
    <property type="entry name" value="MEMBRANE PROTEIN"/>
    <property type="match status" value="1"/>
</dbReference>
<dbReference type="KEGG" id="nec:KGD82_02910"/>